<evidence type="ECO:0000256" key="9">
    <source>
        <dbReference type="RuleBase" id="RU365067"/>
    </source>
</evidence>
<evidence type="ECO:0000256" key="4">
    <source>
        <dbReference type="ARBA" id="ARBA00022692"/>
    </source>
</evidence>
<gene>
    <name evidence="10" type="ORF">Tco025E_04830</name>
</gene>
<comment type="caution">
    <text evidence="9">Lacks conserved residue(s) required for the propagation of feature annotation.</text>
</comment>
<evidence type="ECO:0000256" key="7">
    <source>
        <dbReference type="ARBA" id="ARBA00023136"/>
    </source>
</evidence>
<keyword evidence="11" id="KW-1185">Reference proteome</keyword>
<dbReference type="Pfam" id="PF04506">
    <property type="entry name" value="Rft-1"/>
    <property type="match status" value="1"/>
</dbReference>
<dbReference type="PANTHER" id="PTHR13117">
    <property type="entry name" value="ENDOPLASMIC RETICULUM MULTISPAN TRANSMEMBRANE PROTEIN-RELATED"/>
    <property type="match status" value="1"/>
</dbReference>
<feature type="transmembrane region" description="Helical" evidence="9">
    <location>
        <begin position="6"/>
        <end position="28"/>
    </location>
</feature>
<keyword evidence="7 9" id="KW-0472">Membrane</keyword>
<feature type="transmembrane region" description="Helical" evidence="9">
    <location>
        <begin position="195"/>
        <end position="213"/>
    </location>
</feature>
<evidence type="ECO:0000256" key="5">
    <source>
        <dbReference type="ARBA" id="ARBA00022824"/>
    </source>
</evidence>
<dbReference type="GO" id="GO:0006488">
    <property type="term" value="P:dolichol-linked oligosaccharide biosynthetic process"/>
    <property type="evidence" value="ECO:0007669"/>
    <property type="project" value="InterPro"/>
</dbReference>
<protein>
    <recommendedName>
        <fullName evidence="9">Protein RFT1 homolog</fullName>
    </recommendedName>
</protein>
<dbReference type="GO" id="GO:0005789">
    <property type="term" value="C:endoplasmic reticulum membrane"/>
    <property type="evidence" value="ECO:0007669"/>
    <property type="project" value="UniProtKB-SubCell"/>
</dbReference>
<dbReference type="EMBL" id="MKKU01000261">
    <property type="protein sequence ID" value="RNF17438.1"/>
    <property type="molecule type" value="Genomic_DNA"/>
</dbReference>
<feature type="transmembrane region" description="Helical" evidence="9">
    <location>
        <begin position="468"/>
        <end position="490"/>
    </location>
</feature>
<keyword evidence="4 9" id="KW-0812">Transmembrane</keyword>
<keyword evidence="5" id="KW-0256">Endoplasmic reticulum</keyword>
<accession>A0A422PI79</accession>
<evidence type="ECO:0000256" key="2">
    <source>
        <dbReference type="ARBA" id="ARBA00004922"/>
    </source>
</evidence>
<feature type="transmembrane region" description="Helical" evidence="9">
    <location>
        <begin position="88"/>
        <end position="110"/>
    </location>
</feature>
<feature type="transmembrane region" description="Helical" evidence="9">
    <location>
        <begin position="400"/>
        <end position="421"/>
    </location>
</feature>
<dbReference type="GeneID" id="40318441"/>
<dbReference type="AlphaFoldDB" id="A0A422PI79"/>
<evidence type="ECO:0000256" key="3">
    <source>
        <dbReference type="ARBA" id="ARBA00010288"/>
    </source>
</evidence>
<comment type="function">
    <text evidence="8 9">Intramembrane glycolipid transporter that operates in the biosynthetic pathway of dolichol-linked oligosaccharides, the glycan precursors employed in protein asparagine (N)-glycosylation. The sequential addition of sugars to dolichol pyrophosphate produces dolichol-linked oligosaccharides containing fourteen sugars, including two GlcNAcs, nine mannoses and three glucoses. Once assembled, the oligosaccharide is transferred from the lipid to nascent proteins by oligosaccharyltransferases. The assembly of dolichol-linked oligosaccharides begins on the cytosolic side of the endoplasmic reticulum membrane and finishes in its lumen. RFT1 could mediate the translocation of the cytosolically oriented intermediate DolPP-GlcNAc2Man5, produced by ALG11, into the ER lumen where dolichol-linked oligosaccharides assembly continues. However, the intramembrane lipid transporter activity could not be confirmed in vitro.</text>
</comment>
<dbReference type="RefSeq" id="XP_029228154.1">
    <property type="nucleotide sequence ID" value="XM_029371735.1"/>
</dbReference>
<evidence type="ECO:0000256" key="8">
    <source>
        <dbReference type="ARBA" id="ARBA00045912"/>
    </source>
</evidence>
<feature type="transmembrane region" description="Helical" evidence="9">
    <location>
        <begin position="130"/>
        <end position="151"/>
    </location>
</feature>
<feature type="transmembrane region" description="Helical" evidence="9">
    <location>
        <begin position="528"/>
        <end position="545"/>
    </location>
</feature>
<comment type="subcellular location">
    <subcellularLocation>
        <location evidence="1 9">Endoplasmic reticulum membrane</location>
        <topology evidence="1 9">Multi-pass membrane protein</topology>
    </subcellularLocation>
</comment>
<dbReference type="Proteomes" id="UP000284403">
    <property type="component" value="Unassembled WGS sequence"/>
</dbReference>
<comment type="caution">
    <text evidence="10">The sequence shown here is derived from an EMBL/GenBank/DDBJ whole genome shotgun (WGS) entry which is preliminary data.</text>
</comment>
<evidence type="ECO:0000313" key="10">
    <source>
        <dbReference type="EMBL" id="RNF17438.1"/>
    </source>
</evidence>
<dbReference type="InterPro" id="IPR007594">
    <property type="entry name" value="RFT1"/>
</dbReference>
<feature type="transmembrane region" description="Helical" evidence="9">
    <location>
        <begin position="163"/>
        <end position="183"/>
    </location>
</feature>
<feature type="transmembrane region" description="Helical" evidence="9">
    <location>
        <begin position="442"/>
        <end position="462"/>
    </location>
</feature>
<dbReference type="OrthoDB" id="9979195at2759"/>
<sequence length="561" mass="61635">MDFKGHLASAVALNVTLKLLTFTLTTLLTRQLAPNESGINFSCQLYFNTVLFLARDCVRSVNARKNLRERAEDGKLVLQVMNCASASLPLGIAVMVTLELLPLCGIRVFPSLVALPRVGDVAAAVGLPELLLALSVVVSLTVEPCVALVLAFDYARIIVTSEFWALLSRLVACLLFLRARGGLGGDLYNARLCFANGYLTYATATAVYFFWLWNRRSCRGRKEHEAAKNEDLLQKARRGAIAARWGAARPAAASPVSFSLWLRASLPWCFLSWRAAWAEATRETLLLRQFLRESCLRLLLSEGEHFALAAVASATVMGEYDLVSSLGAIFARLIFRVWENACFVKWSRDAAKGKGEEAISLLVTMLRVASYFGAAVVLLAPPLAEGLLLGLFSRRWASPVMVRVLQLYCYLLPLLAWYGLLDAFVRATASASTLRLTQRVMVAQAAMYAIACYVVLRLRWVVDDPATGLIAVNIAAMALRCASGLCLLLVGPGEGPPRLRLCDLKAVVPRRIALAWAVLFAYTRWAPWGPATALTAAPLFAWALLRWDPELRRGALNALRR</sequence>
<dbReference type="PANTHER" id="PTHR13117:SF5">
    <property type="entry name" value="PROTEIN RFT1 HOMOLOG"/>
    <property type="match status" value="1"/>
</dbReference>
<evidence type="ECO:0000256" key="1">
    <source>
        <dbReference type="ARBA" id="ARBA00004477"/>
    </source>
</evidence>
<evidence type="ECO:0000256" key="6">
    <source>
        <dbReference type="ARBA" id="ARBA00022989"/>
    </source>
</evidence>
<organism evidence="10 11">
    <name type="scientific">Trypanosoma conorhini</name>
    <dbReference type="NCBI Taxonomy" id="83891"/>
    <lineage>
        <taxon>Eukaryota</taxon>
        <taxon>Discoba</taxon>
        <taxon>Euglenozoa</taxon>
        <taxon>Kinetoplastea</taxon>
        <taxon>Metakinetoplastina</taxon>
        <taxon>Trypanosomatida</taxon>
        <taxon>Trypanosomatidae</taxon>
        <taxon>Trypanosoma</taxon>
    </lineage>
</organism>
<dbReference type="GO" id="GO:0034203">
    <property type="term" value="P:glycolipid translocation"/>
    <property type="evidence" value="ECO:0007669"/>
    <property type="project" value="TreeGrafter"/>
</dbReference>
<evidence type="ECO:0000313" key="11">
    <source>
        <dbReference type="Proteomes" id="UP000284403"/>
    </source>
</evidence>
<reference evidence="10 11" key="1">
    <citation type="journal article" date="2018" name="BMC Genomics">
        <title>Genomic comparison of Trypanosoma conorhini and Trypanosoma rangeli to Trypanosoma cruzi strains of high and low virulence.</title>
        <authorList>
            <person name="Bradwell K.R."/>
            <person name="Koparde V.N."/>
            <person name="Matveyev A.V."/>
            <person name="Serrano M.G."/>
            <person name="Alves J.M."/>
            <person name="Parikh H."/>
            <person name="Huang B."/>
            <person name="Lee V."/>
            <person name="Espinosa-Alvarez O."/>
            <person name="Ortiz P.A."/>
            <person name="Costa-Martins A.G."/>
            <person name="Teixeira M.M."/>
            <person name="Buck G.A."/>
        </authorList>
    </citation>
    <scope>NUCLEOTIDE SEQUENCE [LARGE SCALE GENOMIC DNA]</scope>
    <source>
        <strain evidence="10 11">025E</strain>
    </source>
</reference>
<keyword evidence="6 9" id="KW-1133">Transmembrane helix</keyword>
<proteinExistence type="inferred from homology"/>
<comment type="similarity">
    <text evidence="3 9">Belongs to the RFT1 family.</text>
</comment>
<comment type="pathway">
    <text evidence="2">Protein modification; protein glycosylation.</text>
</comment>
<name>A0A422PI79_9TRYP</name>